<keyword evidence="1" id="KW-0472">Membrane</keyword>
<accession>A0A323URC0</accession>
<dbReference type="InterPro" id="IPR017731">
    <property type="entry name" value="TssM1-like"/>
</dbReference>
<feature type="transmembrane region" description="Helical" evidence="1">
    <location>
        <begin position="17"/>
        <end position="39"/>
    </location>
</feature>
<dbReference type="EMBL" id="QKOE01000018">
    <property type="protein sequence ID" value="PZA15064.1"/>
    <property type="molecule type" value="Genomic_DNA"/>
</dbReference>
<proteinExistence type="predicted"/>
<dbReference type="OrthoDB" id="9758229at2"/>
<feature type="transmembrane region" description="Helical" evidence="1">
    <location>
        <begin position="458"/>
        <end position="480"/>
    </location>
</feature>
<sequence length="1202" mass="132425">MILSFSRRMLETLLSRAFWTVIGFVVVVVLIWLVGPLLAIGDVRPLVTAGARAWLIAALAAVLLARWLLSRWRRSTRNASIAERLYALLQGPHGEESDEVKLLQTRFHDALAVLRRARFGDGQGWLGSLFGRGRYLYELPWYIIIGAPGAGKTTALLNSGLSFPLAKSHGKGAVKGVGGTRNCDWWFTNQAVMIDTAGRYTTHDSDALGDKVEWHGFMGLLRKCRSSQPINGVLLTVSVTELLDSSVEERRLHAKTLRQRLDELREDLGISFPVYLLINKCDLLSGFDEYFAALDRAGREQVWGFTLPWLHGGENAYDATAVSVELGLLQSRVQAGLVDALQSEPELGRRVRIHSFPQQFALLCNVLREVGTMLFVDSRFSSVPLLRGMYFTSATQEGTPLDRLISAMGSQKSGSTQAAMAQRGTSKSYFLQELLTRVVFAEAHLAGHNRKVDRRVRALHLVAYASCVAFLVGVTAAWTFSYRNNVSYLAEVDGKIDRLARKLSELPPRVDGTLYPLLAPLTEAETVSDSVYFRVSSPATAWTAGLYQGRKLAAGSRPLYEDLLRTRLAPAIEARLEWLLRTVAVEDLEFAYEILKAYLMWHDRSRFDAKVFQAFVLADWDYSMPAGAAREERDTLERHVAALMDIGGPLATRGIDGALVDSTRARLSQFSFAQRTYRRLVRALQHNNLSSFSIGAVVGPSAPSVFRRPSGRPLTDGVASLYTYRGYHELFSGEVDNVLHYVGKDDTWVLGVSETSAREHAQAIANGTLAMEVKRLYMRDYVAAWEQFIDDIDFVAPRSLSEAAALTRELSAPDSPLTRLMRAVVDETTLLKNPRAGEGTDASLFDRAKRTVRATQEDVQRIVGPAMMPTRGGLEDKPELIVDRRFDALRRSVGSEEGGGQLVSTLKALSELHLLLSSAEAARVEGYPPPNSDVPNRLKVEADRLPQPSRRLVESLVGTGAIMMARETRVAKSSQMAGTVTRVCRETIEGRYPFSSAALREVAVDDFARMFGPGGVIDGYFQRELAAVVDTSTGPWRLLPGAQGGLGGGGVLVQFERAAVVKDVFFRSGAGAPSITIVIKPVEMDATITNLVLDIDGQVIRYQHGPQVGYTVRWPGVRGSNQIRVTAEPIQRGNTTNPVLEGPWALHRLFDRASIIPGASPERFRAVLDVGGRKAIFEVTTGSVKNPFALKEMREFSCPAGL</sequence>
<dbReference type="RefSeq" id="WP_110528281.1">
    <property type="nucleotide sequence ID" value="NZ_QKOE01000018.1"/>
</dbReference>
<dbReference type="Pfam" id="PF14331">
    <property type="entry name" value="IcmF-related_N"/>
    <property type="match status" value="1"/>
</dbReference>
<feature type="domain" description="Type VI secretion system IcmF C-terminal" evidence="2">
    <location>
        <begin position="1079"/>
        <end position="1183"/>
    </location>
</feature>
<dbReference type="InterPro" id="IPR010623">
    <property type="entry name" value="IcmF_C"/>
</dbReference>
<dbReference type="NCBIfam" id="TIGR03348">
    <property type="entry name" value="VI_IcmF"/>
    <property type="match status" value="1"/>
</dbReference>
<keyword evidence="1" id="KW-1133">Transmembrane helix</keyword>
<evidence type="ECO:0000259" key="2">
    <source>
        <dbReference type="Pfam" id="PF06744"/>
    </source>
</evidence>
<dbReference type="InterPro" id="IPR009612">
    <property type="entry name" value="IcmF-rel"/>
</dbReference>
<evidence type="ECO:0000313" key="5">
    <source>
        <dbReference type="EMBL" id="PZA15064.1"/>
    </source>
</evidence>
<organism evidence="5 6">
    <name type="scientific">Parazoarcus communis SWub3 = DSM 12120</name>
    <dbReference type="NCBI Taxonomy" id="1121029"/>
    <lineage>
        <taxon>Bacteria</taxon>
        <taxon>Pseudomonadati</taxon>
        <taxon>Pseudomonadota</taxon>
        <taxon>Betaproteobacteria</taxon>
        <taxon>Rhodocyclales</taxon>
        <taxon>Zoogloeaceae</taxon>
        <taxon>Parazoarcus</taxon>
    </lineage>
</organism>
<feature type="domain" description="Type VI secretion system component TssM1 N-terminal" evidence="4">
    <location>
        <begin position="210"/>
        <end position="466"/>
    </location>
</feature>
<dbReference type="Gene3D" id="3.40.50.300">
    <property type="entry name" value="P-loop containing nucleotide triphosphate hydrolases"/>
    <property type="match status" value="1"/>
</dbReference>
<protein>
    <submittedName>
        <fullName evidence="5">Type VI secretion system membrane subunit TssM</fullName>
    </submittedName>
</protein>
<evidence type="ECO:0000259" key="4">
    <source>
        <dbReference type="Pfam" id="PF14331"/>
    </source>
</evidence>
<gene>
    <name evidence="5" type="primary">icmF</name>
    <name evidence="5" type="ORF">DNK49_18885</name>
</gene>
<keyword evidence="6" id="KW-1185">Reference proteome</keyword>
<evidence type="ECO:0000256" key="1">
    <source>
        <dbReference type="SAM" id="Phobius"/>
    </source>
</evidence>
<feature type="domain" description="IcmF-related" evidence="3">
    <location>
        <begin position="519"/>
        <end position="829"/>
    </location>
</feature>
<evidence type="ECO:0000259" key="3">
    <source>
        <dbReference type="Pfam" id="PF06761"/>
    </source>
</evidence>
<dbReference type="AlphaFoldDB" id="A0A323URC0"/>
<dbReference type="InterPro" id="IPR027417">
    <property type="entry name" value="P-loop_NTPase"/>
</dbReference>
<evidence type="ECO:0000313" key="6">
    <source>
        <dbReference type="Proteomes" id="UP000248259"/>
    </source>
</evidence>
<keyword evidence="1" id="KW-0812">Transmembrane</keyword>
<dbReference type="InterPro" id="IPR053156">
    <property type="entry name" value="T6SS_TssM-like"/>
</dbReference>
<dbReference type="PANTHER" id="PTHR36153:SF1">
    <property type="entry name" value="TYPE VI SECRETION SYSTEM COMPONENT TSSM1"/>
    <property type="match status" value="1"/>
</dbReference>
<dbReference type="PANTHER" id="PTHR36153">
    <property type="entry name" value="INNER MEMBRANE PROTEIN-RELATED"/>
    <property type="match status" value="1"/>
</dbReference>
<dbReference type="CDD" id="cd00882">
    <property type="entry name" value="Ras_like_GTPase"/>
    <property type="match status" value="1"/>
</dbReference>
<dbReference type="SUPFAM" id="SSF52540">
    <property type="entry name" value="P-loop containing nucleoside triphosphate hydrolases"/>
    <property type="match status" value="1"/>
</dbReference>
<reference evidence="5 6" key="1">
    <citation type="submission" date="2018-06" db="EMBL/GenBank/DDBJ databases">
        <title>Azoarcus communis strain SWub3 genome.</title>
        <authorList>
            <person name="Zorraquino Salvo V."/>
            <person name="Toubiana D."/>
            <person name="Blumwald E."/>
        </authorList>
    </citation>
    <scope>NUCLEOTIDE SEQUENCE [LARGE SCALE GENOMIC DNA]</scope>
    <source>
        <strain evidence="5 6">SWub3</strain>
    </source>
</reference>
<dbReference type="Pfam" id="PF06761">
    <property type="entry name" value="IcmF-related"/>
    <property type="match status" value="1"/>
</dbReference>
<comment type="caution">
    <text evidence="5">The sequence shown here is derived from an EMBL/GenBank/DDBJ whole genome shotgun (WGS) entry which is preliminary data.</text>
</comment>
<dbReference type="Proteomes" id="UP000248259">
    <property type="component" value="Unassembled WGS sequence"/>
</dbReference>
<dbReference type="Pfam" id="PF06744">
    <property type="entry name" value="IcmF_C"/>
    <property type="match status" value="1"/>
</dbReference>
<feature type="transmembrane region" description="Helical" evidence="1">
    <location>
        <begin position="51"/>
        <end position="69"/>
    </location>
</feature>
<dbReference type="InterPro" id="IPR025743">
    <property type="entry name" value="TssM1_N"/>
</dbReference>
<name>A0A323URC0_9RHOO</name>